<organism evidence="1 2">
    <name type="scientific">Racocetra persica</name>
    <dbReference type="NCBI Taxonomy" id="160502"/>
    <lineage>
        <taxon>Eukaryota</taxon>
        <taxon>Fungi</taxon>
        <taxon>Fungi incertae sedis</taxon>
        <taxon>Mucoromycota</taxon>
        <taxon>Glomeromycotina</taxon>
        <taxon>Glomeromycetes</taxon>
        <taxon>Diversisporales</taxon>
        <taxon>Gigasporaceae</taxon>
        <taxon>Racocetra</taxon>
    </lineage>
</organism>
<evidence type="ECO:0000313" key="2">
    <source>
        <dbReference type="Proteomes" id="UP000789920"/>
    </source>
</evidence>
<proteinExistence type="predicted"/>
<comment type="caution">
    <text evidence="1">The sequence shown here is derived from an EMBL/GenBank/DDBJ whole genome shotgun (WGS) entry which is preliminary data.</text>
</comment>
<evidence type="ECO:0000313" key="1">
    <source>
        <dbReference type="EMBL" id="CAG8745393.1"/>
    </source>
</evidence>
<protein>
    <submittedName>
        <fullName evidence="1">26529_t:CDS:1</fullName>
    </submittedName>
</protein>
<dbReference type="Proteomes" id="UP000789920">
    <property type="component" value="Unassembled WGS sequence"/>
</dbReference>
<dbReference type="EMBL" id="CAJVQC010030370">
    <property type="protein sequence ID" value="CAG8745393.1"/>
    <property type="molecule type" value="Genomic_DNA"/>
</dbReference>
<keyword evidence="2" id="KW-1185">Reference proteome</keyword>
<reference evidence="1" key="1">
    <citation type="submission" date="2021-06" db="EMBL/GenBank/DDBJ databases">
        <authorList>
            <person name="Kallberg Y."/>
            <person name="Tangrot J."/>
            <person name="Rosling A."/>
        </authorList>
    </citation>
    <scope>NUCLEOTIDE SEQUENCE</scope>
    <source>
        <strain evidence="1">MA461A</strain>
    </source>
</reference>
<accession>A0ACA9QEQ6</accession>
<sequence length="41" mass="5011">KPNNSKIREREGIRRREIAALEEQLEQEKTEKTEVEKTTWR</sequence>
<feature type="non-terminal residue" evidence="1">
    <location>
        <position position="1"/>
    </location>
</feature>
<name>A0ACA9QEQ6_9GLOM</name>
<feature type="non-terminal residue" evidence="1">
    <location>
        <position position="41"/>
    </location>
</feature>
<gene>
    <name evidence="1" type="ORF">RPERSI_LOCUS13603</name>
</gene>